<sequence>MELKLIYFKDIIDDSTINESTESLNLHGLSLNTYDRSGRLEASLSDFVSQIFVMLSPALVHAIATGLLTNAVYDALKTQLLALSRDVKGKTYKRISGSESIKTIDADFGVKFRSGYDSFDLKISPNASDEVKLRCIDRAFDIIRENGVQKEFSEDFSLKHKERIGFFDESTETYKLVGVDKLPKR</sequence>
<proteinExistence type="predicted"/>
<evidence type="ECO:0000313" key="2">
    <source>
        <dbReference type="Proteomes" id="UP000722957"/>
    </source>
</evidence>
<evidence type="ECO:0000313" key="1">
    <source>
        <dbReference type="EMBL" id="MBF4271003.1"/>
    </source>
</evidence>
<organism evidence="1 2">
    <name type="scientific">Vibrio anguillarum</name>
    <name type="common">Listonella anguillarum</name>
    <dbReference type="NCBI Taxonomy" id="55601"/>
    <lineage>
        <taxon>Bacteria</taxon>
        <taxon>Pseudomonadati</taxon>
        <taxon>Pseudomonadota</taxon>
        <taxon>Gammaproteobacteria</taxon>
        <taxon>Vibrionales</taxon>
        <taxon>Vibrionaceae</taxon>
        <taxon>Vibrio</taxon>
    </lineage>
</organism>
<accession>A0A241NLK9</accession>
<gene>
    <name evidence="1" type="ORF">EAY07_02860</name>
</gene>
<name>A0A241NLK9_VIBAN</name>
<dbReference type="EMBL" id="RDOM01000008">
    <property type="protein sequence ID" value="MBF4271003.1"/>
    <property type="molecule type" value="Genomic_DNA"/>
</dbReference>
<reference evidence="1 2" key="1">
    <citation type="journal article" date="2021" name="PeerJ">
        <title>Analysis of 44 Vibrio anguillarum genomes reveals high genetic diversity.</title>
        <authorList>
            <person name="Hansen M.J."/>
            <person name="Dalsgaard I."/>
        </authorList>
    </citation>
    <scope>NUCLEOTIDE SEQUENCE [LARGE SCALE GENOMIC DNA]</scope>
    <source>
        <strain evidence="1 2">17-16730-2A</strain>
    </source>
</reference>
<dbReference type="AlphaFoldDB" id="A0A241NLK9"/>
<comment type="caution">
    <text evidence="1">The sequence shown here is derived from an EMBL/GenBank/DDBJ whole genome shotgun (WGS) entry which is preliminary data.</text>
</comment>
<protein>
    <submittedName>
        <fullName evidence="1">Uncharacterized protein</fullName>
    </submittedName>
</protein>
<dbReference type="RefSeq" id="WP_013868580.1">
    <property type="nucleotide sequence ID" value="NZ_CP011465.1"/>
</dbReference>
<dbReference type="Proteomes" id="UP000722957">
    <property type="component" value="Unassembled WGS sequence"/>
</dbReference>